<dbReference type="Proteomes" id="UP000322699">
    <property type="component" value="Unassembled WGS sequence"/>
</dbReference>
<evidence type="ECO:0000259" key="5">
    <source>
        <dbReference type="Pfam" id="PF04542"/>
    </source>
</evidence>
<dbReference type="RefSeq" id="WP_068265279.1">
    <property type="nucleotide sequence ID" value="NZ_LWSK01000082.1"/>
</dbReference>
<dbReference type="Gene3D" id="1.10.1740.10">
    <property type="match status" value="1"/>
</dbReference>
<evidence type="ECO:0000256" key="4">
    <source>
        <dbReference type="ARBA" id="ARBA00023163"/>
    </source>
</evidence>
<keyword evidence="3" id="KW-0238">DNA-binding</keyword>
<dbReference type="NCBIfam" id="TIGR02937">
    <property type="entry name" value="sigma70-ECF"/>
    <property type="match status" value="1"/>
</dbReference>
<dbReference type="OrthoDB" id="258490at2"/>
<reference evidence="6 7" key="1">
    <citation type="submission" date="2019-08" db="EMBL/GenBank/DDBJ databases">
        <title>Deep-cultivation of Planctomycetes and their phenomic and genomic characterization uncovers novel biology.</title>
        <authorList>
            <person name="Wiegand S."/>
            <person name="Jogler M."/>
            <person name="Boedeker C."/>
            <person name="Pinto D."/>
            <person name="Vollmers J."/>
            <person name="Rivas-Marin E."/>
            <person name="Kohn T."/>
            <person name="Peeters S.H."/>
            <person name="Heuer A."/>
            <person name="Rast P."/>
            <person name="Oberbeckmann S."/>
            <person name="Bunk B."/>
            <person name="Jeske O."/>
            <person name="Meyerdierks A."/>
            <person name="Storesund J.E."/>
            <person name="Kallscheuer N."/>
            <person name="Luecker S."/>
            <person name="Lage O.M."/>
            <person name="Pohl T."/>
            <person name="Merkel B.J."/>
            <person name="Hornburger P."/>
            <person name="Mueller R.-W."/>
            <person name="Bruemmer F."/>
            <person name="Labrenz M."/>
            <person name="Spormann A.M."/>
            <person name="Op Den Camp H."/>
            <person name="Overmann J."/>
            <person name="Amann R."/>
            <person name="Jetten M.S.M."/>
            <person name="Mascher T."/>
            <person name="Medema M.H."/>
            <person name="Devos D.P."/>
            <person name="Kaster A.-K."/>
            <person name="Ovreas L."/>
            <person name="Rohde M."/>
            <person name="Galperin M.Y."/>
            <person name="Jogler C."/>
        </authorList>
    </citation>
    <scope>NUCLEOTIDE SEQUENCE [LARGE SCALE GENOMIC DNA]</scope>
    <source>
        <strain evidence="6 7">LF1</strain>
    </source>
</reference>
<dbReference type="InterPro" id="IPR007627">
    <property type="entry name" value="RNA_pol_sigma70_r2"/>
</dbReference>
<evidence type="ECO:0000256" key="1">
    <source>
        <dbReference type="ARBA" id="ARBA00023015"/>
    </source>
</evidence>
<name>A0A5B1CID6_9BACT</name>
<protein>
    <submittedName>
        <fullName evidence="6">ECF RNA polymerase sigma factor SigE</fullName>
    </submittedName>
</protein>
<feature type="domain" description="RNA polymerase sigma-70 region 2" evidence="5">
    <location>
        <begin position="30"/>
        <end position="96"/>
    </location>
</feature>
<dbReference type="GO" id="GO:0003677">
    <property type="term" value="F:DNA binding"/>
    <property type="evidence" value="ECO:0007669"/>
    <property type="project" value="UniProtKB-KW"/>
</dbReference>
<dbReference type="PANTHER" id="PTHR43133:SF8">
    <property type="entry name" value="RNA POLYMERASE SIGMA FACTOR HI_1459-RELATED"/>
    <property type="match status" value="1"/>
</dbReference>
<evidence type="ECO:0000256" key="3">
    <source>
        <dbReference type="ARBA" id="ARBA00023125"/>
    </source>
</evidence>
<dbReference type="PANTHER" id="PTHR43133">
    <property type="entry name" value="RNA POLYMERASE ECF-TYPE SIGMA FACTO"/>
    <property type="match status" value="1"/>
</dbReference>
<evidence type="ECO:0000313" key="6">
    <source>
        <dbReference type="EMBL" id="KAA1260002.1"/>
    </source>
</evidence>
<proteinExistence type="predicted"/>
<sequence>MKDWPETNDSLIARVKNLSDADSWTTFMDIYRPAVYRMARERGIQHADAEDLAQQVFVSVSKAIENWVPAPDQPPFRAWLIRITKNRIINALSRKKPDIGSGLTGVVEILDAVPGDFTAVETEVNRETHAEAMRWATRQIRDEFTDVTWKMFSETAIESRPVAEVAKRYGKSVGAVYMARFRVMQRLKEKTLELSDLWSESK</sequence>
<keyword evidence="1" id="KW-0805">Transcription regulation</keyword>
<comment type="caution">
    <text evidence="6">The sequence shown here is derived from an EMBL/GenBank/DDBJ whole genome shotgun (WGS) entry which is preliminary data.</text>
</comment>
<dbReference type="InterPro" id="IPR039425">
    <property type="entry name" value="RNA_pol_sigma-70-like"/>
</dbReference>
<keyword evidence="7" id="KW-1185">Reference proteome</keyword>
<dbReference type="InterPro" id="IPR013325">
    <property type="entry name" value="RNA_pol_sigma_r2"/>
</dbReference>
<keyword evidence="2" id="KW-0731">Sigma factor</keyword>
<gene>
    <name evidence="6" type="primary">sigE_3</name>
    <name evidence="6" type="ORF">LF1_25400</name>
</gene>
<dbReference type="GO" id="GO:0006352">
    <property type="term" value="P:DNA-templated transcription initiation"/>
    <property type="evidence" value="ECO:0007669"/>
    <property type="project" value="InterPro"/>
</dbReference>
<keyword evidence="4" id="KW-0804">Transcription</keyword>
<dbReference type="AlphaFoldDB" id="A0A5B1CID6"/>
<dbReference type="SUPFAM" id="SSF88946">
    <property type="entry name" value="Sigma2 domain of RNA polymerase sigma factors"/>
    <property type="match status" value="1"/>
</dbReference>
<evidence type="ECO:0000313" key="7">
    <source>
        <dbReference type="Proteomes" id="UP000322699"/>
    </source>
</evidence>
<accession>A0A5B1CID6</accession>
<dbReference type="EMBL" id="VRLW01000001">
    <property type="protein sequence ID" value="KAA1260002.1"/>
    <property type="molecule type" value="Genomic_DNA"/>
</dbReference>
<dbReference type="Pfam" id="PF04542">
    <property type="entry name" value="Sigma70_r2"/>
    <property type="match status" value="1"/>
</dbReference>
<dbReference type="InterPro" id="IPR014284">
    <property type="entry name" value="RNA_pol_sigma-70_dom"/>
</dbReference>
<organism evidence="6 7">
    <name type="scientific">Rubripirellula obstinata</name>
    <dbReference type="NCBI Taxonomy" id="406547"/>
    <lineage>
        <taxon>Bacteria</taxon>
        <taxon>Pseudomonadati</taxon>
        <taxon>Planctomycetota</taxon>
        <taxon>Planctomycetia</taxon>
        <taxon>Pirellulales</taxon>
        <taxon>Pirellulaceae</taxon>
        <taxon>Rubripirellula</taxon>
    </lineage>
</organism>
<evidence type="ECO:0000256" key="2">
    <source>
        <dbReference type="ARBA" id="ARBA00023082"/>
    </source>
</evidence>
<dbReference type="GO" id="GO:0016987">
    <property type="term" value="F:sigma factor activity"/>
    <property type="evidence" value="ECO:0007669"/>
    <property type="project" value="UniProtKB-KW"/>
</dbReference>